<evidence type="ECO:0000313" key="5">
    <source>
        <dbReference type="Proteomes" id="UP000255207"/>
    </source>
</evidence>
<dbReference type="PANTHER" id="PTHR43037:SF1">
    <property type="entry name" value="BLL1128 PROTEIN"/>
    <property type="match status" value="1"/>
</dbReference>
<dbReference type="AlphaFoldDB" id="A0A370L2Z9"/>
<dbReference type="Pfam" id="PF10503">
    <property type="entry name" value="Esterase_PHB"/>
    <property type="match status" value="1"/>
</dbReference>
<dbReference type="NCBIfam" id="TIGR01840">
    <property type="entry name" value="esterase_phb"/>
    <property type="match status" value="1"/>
</dbReference>
<dbReference type="SUPFAM" id="SSF53474">
    <property type="entry name" value="alpha/beta-Hydrolases"/>
    <property type="match status" value="2"/>
</dbReference>
<gene>
    <name evidence="4" type="ORF">DWE98_19400</name>
</gene>
<keyword evidence="1" id="KW-0732">Signal</keyword>
<protein>
    <recommendedName>
        <fullName evidence="6">Esterase</fullName>
    </recommendedName>
</protein>
<feature type="region of interest" description="Disordered" evidence="3">
    <location>
        <begin position="323"/>
        <end position="344"/>
    </location>
</feature>
<dbReference type="RefSeq" id="WP_114830928.1">
    <property type="nucleotide sequence ID" value="NZ_QQTO01000042.1"/>
</dbReference>
<evidence type="ECO:0000313" key="4">
    <source>
        <dbReference type="EMBL" id="RDJ22598.1"/>
    </source>
</evidence>
<name>A0A370L2Z9_9HYPH</name>
<accession>A0A370L2Z9</accession>
<feature type="compositionally biased region" description="Basic and acidic residues" evidence="3">
    <location>
        <begin position="327"/>
        <end position="341"/>
    </location>
</feature>
<dbReference type="Proteomes" id="UP000255207">
    <property type="component" value="Unassembled WGS sequence"/>
</dbReference>
<keyword evidence="5" id="KW-1185">Reference proteome</keyword>
<dbReference type="Gene3D" id="3.40.50.1820">
    <property type="entry name" value="alpha/beta hydrolase"/>
    <property type="match status" value="1"/>
</dbReference>
<dbReference type="InterPro" id="IPR050955">
    <property type="entry name" value="Plant_Biomass_Hydrol_Est"/>
</dbReference>
<reference evidence="5" key="1">
    <citation type="submission" date="2018-07" db="EMBL/GenBank/DDBJ databases">
        <authorList>
            <person name="Safronova V.I."/>
            <person name="Chirak E.R."/>
            <person name="Sazanova A.L."/>
        </authorList>
    </citation>
    <scope>NUCLEOTIDE SEQUENCE [LARGE SCALE GENOMIC DNA]</scope>
    <source>
        <strain evidence="5">RCAM04685</strain>
    </source>
</reference>
<dbReference type="EMBL" id="QQTP01000010">
    <property type="protein sequence ID" value="RDJ22598.1"/>
    <property type="molecule type" value="Genomic_DNA"/>
</dbReference>
<sequence>MRNISDTIARLKSAQGIAYARGPAPASRLSELGEFGTNPGSLRAYSYIPEDLPGHAPLVVVLHGCTQTAAGYDHGSGWSQLADRHGFALLYPEQQRANNPNLCFNWFVPEDIGRNAGEALSIAQMVGRMVELHGLDRRRVFVTGLSAGGAMTSVMLATYPELFAGGAILAGLPYGCATSIPEAFDRMRGHGIPSERELEARVRGASGHQGPWPTLSIWHRSADQTVAHANMEAIVAQWRGVHGMQHTKPEQNAIGPHTRGVWRDGAGAARIEAFSVAGMGHGTPLSGADDIGAPGAFMLDAGISSTRHIARFWQLTETGSELSLPSHAERATPEPGSERLGGRRAAAFTPGRGPALGVGKVIEDALRAAGLMR</sequence>
<proteinExistence type="predicted"/>
<evidence type="ECO:0000256" key="3">
    <source>
        <dbReference type="SAM" id="MobiDB-lite"/>
    </source>
</evidence>
<organism evidence="4 5">
    <name type="scientific">Bosea caraganae</name>
    <dbReference type="NCBI Taxonomy" id="2763117"/>
    <lineage>
        <taxon>Bacteria</taxon>
        <taxon>Pseudomonadati</taxon>
        <taxon>Pseudomonadota</taxon>
        <taxon>Alphaproteobacteria</taxon>
        <taxon>Hyphomicrobiales</taxon>
        <taxon>Boseaceae</taxon>
        <taxon>Bosea</taxon>
    </lineage>
</organism>
<evidence type="ECO:0000256" key="1">
    <source>
        <dbReference type="ARBA" id="ARBA00022729"/>
    </source>
</evidence>
<evidence type="ECO:0000256" key="2">
    <source>
        <dbReference type="ARBA" id="ARBA00022801"/>
    </source>
</evidence>
<evidence type="ECO:0008006" key="6">
    <source>
        <dbReference type="Google" id="ProtNLM"/>
    </source>
</evidence>
<comment type="caution">
    <text evidence="4">The sequence shown here is derived from an EMBL/GenBank/DDBJ whole genome shotgun (WGS) entry which is preliminary data.</text>
</comment>
<keyword evidence="2" id="KW-0378">Hydrolase</keyword>
<dbReference type="GO" id="GO:0016787">
    <property type="term" value="F:hydrolase activity"/>
    <property type="evidence" value="ECO:0007669"/>
    <property type="project" value="UniProtKB-KW"/>
</dbReference>
<dbReference type="OrthoDB" id="9767239at2"/>
<dbReference type="InterPro" id="IPR010126">
    <property type="entry name" value="Esterase_phb"/>
</dbReference>
<dbReference type="InterPro" id="IPR029058">
    <property type="entry name" value="AB_hydrolase_fold"/>
</dbReference>
<dbReference type="GO" id="GO:0005576">
    <property type="term" value="C:extracellular region"/>
    <property type="evidence" value="ECO:0007669"/>
    <property type="project" value="InterPro"/>
</dbReference>
<dbReference type="PANTHER" id="PTHR43037">
    <property type="entry name" value="UNNAMED PRODUCT-RELATED"/>
    <property type="match status" value="1"/>
</dbReference>